<dbReference type="Gene3D" id="1.25.40.10">
    <property type="entry name" value="Tetratricopeptide repeat domain"/>
    <property type="match status" value="2"/>
</dbReference>
<feature type="domain" description="Transglutaminase-like" evidence="3">
    <location>
        <begin position="106"/>
        <end position="139"/>
    </location>
</feature>
<dbReference type="InterPro" id="IPR002931">
    <property type="entry name" value="Transglutaminase-like"/>
</dbReference>
<sequence>MITCLLVRLFTPVFVIFALAACASQSPIARAPAYTPEQLLQGSQFGLHPEPIPAVDLLAVNDDMRAFVHQHVPDMGVNDRRKIELLLRAILDDGLNLNYNNFLTFTAEEAFYSREGNCMSFTNLFVALAREAGVNAKFQEVEVPPSWAARGDTWLLNLHINAVIDLPGYEQVVDFNLNDYSRDLHRRELTDREALARYHNNMGVHWMGEGDYERAFMQFKRAIQLRPGTGYFYTNLGTLFRRLEQETAAESAYLVAIGIDDEPVASSNLARLYDGQGEDELARYYRERVELFRTRNPYYLFHLAEEAYARAEYDEAEDLLLNALRRHPRDHEIYRLLGLTHLQLGDYWLAEKRFRQAAELAEGEALERYNHKLELLANY</sequence>
<evidence type="ECO:0000313" key="5">
    <source>
        <dbReference type="Proteomes" id="UP000321039"/>
    </source>
</evidence>
<evidence type="ECO:0000256" key="2">
    <source>
        <dbReference type="SAM" id="SignalP"/>
    </source>
</evidence>
<dbReference type="RefSeq" id="WP_148069682.1">
    <property type="nucleotide sequence ID" value="NZ_VRZA01000007.1"/>
</dbReference>
<evidence type="ECO:0000259" key="3">
    <source>
        <dbReference type="Pfam" id="PF01841"/>
    </source>
</evidence>
<comment type="caution">
    <text evidence="4">The sequence shown here is derived from an EMBL/GenBank/DDBJ whole genome shotgun (WGS) entry which is preliminary data.</text>
</comment>
<feature type="repeat" description="TPR" evidence="1">
    <location>
        <begin position="331"/>
        <end position="364"/>
    </location>
</feature>
<feature type="repeat" description="TPR" evidence="1">
    <location>
        <begin position="196"/>
        <end position="229"/>
    </location>
</feature>
<dbReference type="InterPro" id="IPR038765">
    <property type="entry name" value="Papain-like_cys_pep_sf"/>
</dbReference>
<dbReference type="AlphaFoldDB" id="A0A5C8ZSA4"/>
<gene>
    <name evidence="4" type="ORF">FV139_17030</name>
</gene>
<name>A0A5C8ZSA4_9GAMM</name>
<reference evidence="4 5" key="1">
    <citation type="submission" date="2019-08" db="EMBL/GenBank/DDBJ databases">
        <title>Parahaliea maris sp. nov., isolated from the surface seawater.</title>
        <authorList>
            <person name="Liu Y."/>
        </authorList>
    </citation>
    <scope>NUCLEOTIDE SEQUENCE [LARGE SCALE GENOMIC DNA]</scope>
    <source>
        <strain evidence="4 5">HSLHS9</strain>
    </source>
</reference>
<evidence type="ECO:0000313" key="4">
    <source>
        <dbReference type="EMBL" id="TXS90684.1"/>
    </source>
</evidence>
<dbReference type="SUPFAM" id="SSF54001">
    <property type="entry name" value="Cysteine proteinases"/>
    <property type="match status" value="1"/>
</dbReference>
<protein>
    <recommendedName>
        <fullName evidence="3">Transglutaminase-like domain-containing protein</fullName>
    </recommendedName>
</protein>
<dbReference type="Pfam" id="PF13432">
    <property type="entry name" value="TPR_16"/>
    <property type="match status" value="1"/>
</dbReference>
<dbReference type="SUPFAM" id="SSF48452">
    <property type="entry name" value="TPR-like"/>
    <property type="match status" value="1"/>
</dbReference>
<dbReference type="InterPro" id="IPR052943">
    <property type="entry name" value="TMTC_O-mannosyl-trnsfr"/>
</dbReference>
<dbReference type="Gene3D" id="3.10.620.30">
    <property type="match status" value="1"/>
</dbReference>
<keyword evidence="1" id="KW-0802">TPR repeat</keyword>
<keyword evidence="2" id="KW-0732">Signal</keyword>
<dbReference type="InterPro" id="IPR019734">
    <property type="entry name" value="TPR_rpt"/>
</dbReference>
<evidence type="ECO:0000256" key="1">
    <source>
        <dbReference type="PROSITE-ProRule" id="PRU00339"/>
    </source>
</evidence>
<dbReference type="PROSITE" id="PS50005">
    <property type="entry name" value="TPR"/>
    <property type="match status" value="2"/>
</dbReference>
<accession>A0A5C8ZSA4</accession>
<dbReference type="PANTHER" id="PTHR44809:SF1">
    <property type="entry name" value="PROTEIN O-MANNOSYL-TRANSFERASE TMTC1"/>
    <property type="match status" value="1"/>
</dbReference>
<organism evidence="4 5">
    <name type="scientific">Parahaliea maris</name>
    <dbReference type="NCBI Taxonomy" id="2716870"/>
    <lineage>
        <taxon>Bacteria</taxon>
        <taxon>Pseudomonadati</taxon>
        <taxon>Pseudomonadota</taxon>
        <taxon>Gammaproteobacteria</taxon>
        <taxon>Cellvibrionales</taxon>
        <taxon>Halieaceae</taxon>
        <taxon>Parahaliea</taxon>
    </lineage>
</organism>
<feature type="signal peptide" evidence="2">
    <location>
        <begin position="1"/>
        <end position="20"/>
    </location>
</feature>
<dbReference type="PANTHER" id="PTHR44809">
    <property type="match status" value="1"/>
</dbReference>
<feature type="chain" id="PRO_5023071598" description="Transglutaminase-like domain-containing protein" evidence="2">
    <location>
        <begin position="21"/>
        <end position="379"/>
    </location>
</feature>
<dbReference type="Proteomes" id="UP000321039">
    <property type="component" value="Unassembled WGS sequence"/>
</dbReference>
<dbReference type="SMART" id="SM00028">
    <property type="entry name" value="TPR"/>
    <property type="match status" value="4"/>
</dbReference>
<dbReference type="Pfam" id="PF01841">
    <property type="entry name" value="Transglut_core"/>
    <property type="match status" value="1"/>
</dbReference>
<dbReference type="EMBL" id="VRZA01000007">
    <property type="protein sequence ID" value="TXS90684.1"/>
    <property type="molecule type" value="Genomic_DNA"/>
</dbReference>
<proteinExistence type="predicted"/>
<keyword evidence="5" id="KW-1185">Reference proteome</keyword>
<dbReference type="InterPro" id="IPR011990">
    <property type="entry name" value="TPR-like_helical_dom_sf"/>
</dbReference>